<dbReference type="Gene3D" id="3.30.1780.10">
    <property type="entry name" value="ornithine cyclodeaminase, domain 1"/>
    <property type="match status" value="1"/>
</dbReference>
<evidence type="ECO:0000313" key="2">
    <source>
        <dbReference type="EMBL" id="RTE07990.1"/>
    </source>
</evidence>
<gene>
    <name evidence="2" type="ORF">EJQ19_19710</name>
</gene>
<dbReference type="PANTHER" id="PTHR13812:SF19">
    <property type="entry name" value="KETIMINE REDUCTASE MU-CRYSTALLIN"/>
    <property type="match status" value="1"/>
</dbReference>
<sequence>MRYLHDDHIRQIGIDWARLCSIVRDVLAIKDQGDCVHPLKPYLRFCDLRNRIIAMPAYVGGNVEMAGIKWIASFPANPERGLPRANNTIILNDPGSGEPLAFIHSGLLNGLRTAAVSGVMLAEYMNVRELETVRLGLIGWGPIAQLHLAMCIALLGERLERVCLYDVRGVDPATIPAEVRGITDIAADWRFAYRSANVVATCTVSPERYINEPPAEGALLLNVSLRDYLPASVAGVTAVVVDDWREVCRENTDIELLHRESGLQEQDVSTLADVALRGRLRELAGPVFFNPMGLGVFDIAIAGFYFREAERLKVGIPLPRSER</sequence>
<proteinExistence type="predicted"/>
<dbReference type="OrthoDB" id="9792005at2"/>
<dbReference type="InterPro" id="IPR003462">
    <property type="entry name" value="ODC_Mu_crystall"/>
</dbReference>
<dbReference type="AlphaFoldDB" id="A0A430JAE0"/>
<reference evidence="2 3" key="1">
    <citation type="submission" date="2018-12" db="EMBL/GenBank/DDBJ databases">
        <title>Bacillus ochoae sp. nov., Paenibacillus whitsoniae sp. nov., Paenibacillus spiritus sp. nov. Isolated from the Mars Exploration Rover during spacecraft assembly.</title>
        <authorList>
            <person name="Seuylemezian A."/>
            <person name="Vaishampayan P."/>
        </authorList>
    </citation>
    <scope>NUCLEOTIDE SEQUENCE [LARGE SCALE GENOMIC DNA]</scope>
    <source>
        <strain evidence="2 3">MER 54</strain>
    </source>
</reference>
<dbReference type="SUPFAM" id="SSF51735">
    <property type="entry name" value="NAD(P)-binding Rossmann-fold domains"/>
    <property type="match status" value="1"/>
</dbReference>
<keyword evidence="1" id="KW-1133">Transmembrane helix</keyword>
<evidence type="ECO:0000313" key="3">
    <source>
        <dbReference type="Proteomes" id="UP000276128"/>
    </source>
</evidence>
<dbReference type="Gene3D" id="3.40.50.720">
    <property type="entry name" value="NAD(P)-binding Rossmann-like Domain"/>
    <property type="match status" value="1"/>
</dbReference>
<keyword evidence="3" id="KW-1185">Reference proteome</keyword>
<protein>
    <submittedName>
        <fullName evidence="2">2,3-diaminopropionate biosynthesis protein SbnB</fullName>
    </submittedName>
</protein>
<dbReference type="Pfam" id="PF02423">
    <property type="entry name" value="OCD_Mu_crystall"/>
    <property type="match status" value="1"/>
</dbReference>
<name>A0A430JAE0_9BACL</name>
<dbReference type="RefSeq" id="WP_126142950.1">
    <property type="nucleotide sequence ID" value="NZ_RXHU01000061.1"/>
</dbReference>
<keyword evidence="1" id="KW-0472">Membrane</keyword>
<dbReference type="InterPro" id="IPR036291">
    <property type="entry name" value="NAD(P)-bd_dom_sf"/>
</dbReference>
<dbReference type="EMBL" id="RXHU01000061">
    <property type="protein sequence ID" value="RTE07990.1"/>
    <property type="molecule type" value="Genomic_DNA"/>
</dbReference>
<feature type="transmembrane region" description="Helical" evidence="1">
    <location>
        <begin position="287"/>
        <end position="306"/>
    </location>
</feature>
<comment type="caution">
    <text evidence="2">The sequence shown here is derived from an EMBL/GenBank/DDBJ whole genome shotgun (WGS) entry which is preliminary data.</text>
</comment>
<dbReference type="PIRSF" id="PIRSF001439">
    <property type="entry name" value="CryM"/>
    <property type="match status" value="1"/>
</dbReference>
<dbReference type="InterPro" id="IPR023401">
    <property type="entry name" value="ODC_N"/>
</dbReference>
<organism evidence="2 3">
    <name type="scientific">Paenibacillus whitsoniae</name>
    <dbReference type="NCBI Taxonomy" id="2496558"/>
    <lineage>
        <taxon>Bacteria</taxon>
        <taxon>Bacillati</taxon>
        <taxon>Bacillota</taxon>
        <taxon>Bacilli</taxon>
        <taxon>Bacillales</taxon>
        <taxon>Paenibacillaceae</taxon>
        <taxon>Paenibacillus</taxon>
    </lineage>
</organism>
<keyword evidence="1" id="KW-0812">Transmembrane</keyword>
<accession>A0A430JAE0</accession>
<evidence type="ECO:0000256" key="1">
    <source>
        <dbReference type="SAM" id="Phobius"/>
    </source>
</evidence>
<dbReference type="Proteomes" id="UP000276128">
    <property type="component" value="Unassembled WGS sequence"/>
</dbReference>
<dbReference type="GO" id="GO:0005737">
    <property type="term" value="C:cytoplasm"/>
    <property type="evidence" value="ECO:0007669"/>
    <property type="project" value="TreeGrafter"/>
</dbReference>
<dbReference type="PANTHER" id="PTHR13812">
    <property type="entry name" value="KETIMINE REDUCTASE MU-CRYSTALLIN"/>
    <property type="match status" value="1"/>
</dbReference>